<dbReference type="SUPFAM" id="SSF54786">
    <property type="entry name" value="YcfA/nrd intein domain"/>
    <property type="match status" value="1"/>
</dbReference>
<reference evidence="8 9" key="1">
    <citation type="journal article" date="2016" name="Nat. Commun.">
        <title>Thousands of microbial genomes shed light on interconnected biogeochemical processes in an aquifer system.</title>
        <authorList>
            <person name="Anantharaman K."/>
            <person name="Brown C.T."/>
            <person name="Hug L.A."/>
            <person name="Sharon I."/>
            <person name="Castelle C.J."/>
            <person name="Probst A.J."/>
            <person name="Thomas B.C."/>
            <person name="Singh A."/>
            <person name="Wilkins M.J."/>
            <person name="Karaoz U."/>
            <person name="Brodie E.L."/>
            <person name="Williams K.H."/>
            <person name="Hubbard S.S."/>
            <person name="Banfield J.F."/>
        </authorList>
    </citation>
    <scope>NUCLEOTIDE SEQUENCE [LARGE SCALE GENOMIC DNA]</scope>
</reference>
<keyword evidence="7" id="KW-0346">Stress response</keyword>
<keyword evidence="2" id="KW-1277">Toxin-antitoxin system</keyword>
<comment type="caution">
    <text evidence="8">The sequence shown here is derived from an EMBL/GenBank/DDBJ whole genome shotgun (WGS) entry which is preliminary data.</text>
</comment>
<evidence type="ECO:0000256" key="2">
    <source>
        <dbReference type="ARBA" id="ARBA00022649"/>
    </source>
</evidence>
<dbReference type="PANTHER" id="PTHR34873">
    <property type="entry name" value="SSR1766 PROTEIN"/>
    <property type="match status" value="1"/>
</dbReference>
<dbReference type="Gene3D" id="3.30.920.30">
    <property type="entry name" value="Hypothetical protein"/>
    <property type="match status" value="1"/>
</dbReference>
<dbReference type="STRING" id="1801997.A3J64_01520"/>
<dbReference type="GO" id="GO:0004519">
    <property type="term" value="F:endonuclease activity"/>
    <property type="evidence" value="ECO:0007669"/>
    <property type="project" value="UniProtKB-KW"/>
</dbReference>
<evidence type="ECO:0000256" key="6">
    <source>
        <dbReference type="ARBA" id="ARBA00022884"/>
    </source>
</evidence>
<dbReference type="EMBL" id="MHNB01000013">
    <property type="protein sequence ID" value="OGZ37291.1"/>
    <property type="molecule type" value="Genomic_DNA"/>
</dbReference>
<keyword evidence="6" id="KW-0694">RNA-binding</keyword>
<dbReference type="AlphaFoldDB" id="A0A1G2FIE6"/>
<dbReference type="GO" id="GO:0016787">
    <property type="term" value="F:hydrolase activity"/>
    <property type="evidence" value="ECO:0007669"/>
    <property type="project" value="UniProtKB-KW"/>
</dbReference>
<keyword evidence="4" id="KW-0255">Endonuclease</keyword>
<evidence type="ECO:0000256" key="1">
    <source>
        <dbReference type="ARBA" id="ARBA00006620"/>
    </source>
</evidence>
<evidence type="ECO:0000313" key="8">
    <source>
        <dbReference type="EMBL" id="OGZ37291.1"/>
    </source>
</evidence>
<keyword evidence="3" id="KW-0540">Nuclease</keyword>
<evidence type="ECO:0000256" key="3">
    <source>
        <dbReference type="ARBA" id="ARBA00022722"/>
    </source>
</evidence>
<dbReference type="Pfam" id="PF07927">
    <property type="entry name" value="HicA_toxin"/>
    <property type="match status" value="1"/>
</dbReference>
<evidence type="ECO:0000313" key="9">
    <source>
        <dbReference type="Proteomes" id="UP000177061"/>
    </source>
</evidence>
<sequence length="74" mass="8524">MKLPVLKPRTLIKVLNKLEFYEVRKTGSHVILANKTSKQIISVPVHENKDIKKGLLRSIIRQTGLTVKEFIEML</sequence>
<evidence type="ECO:0008006" key="10">
    <source>
        <dbReference type="Google" id="ProtNLM"/>
    </source>
</evidence>
<protein>
    <recommendedName>
        <fullName evidence="10">Addiction module toxin, HicA family</fullName>
    </recommendedName>
</protein>
<evidence type="ECO:0000256" key="5">
    <source>
        <dbReference type="ARBA" id="ARBA00022801"/>
    </source>
</evidence>
<name>A0A1G2FIE6_9BACT</name>
<accession>A0A1G2FIE6</accession>
<comment type="similarity">
    <text evidence="1">Belongs to the HicA mRNA interferase family.</text>
</comment>
<dbReference type="PANTHER" id="PTHR34873:SF3">
    <property type="entry name" value="ADDICTION MODULE TOXIN, HICA FAMILY"/>
    <property type="match status" value="1"/>
</dbReference>
<evidence type="ECO:0000256" key="4">
    <source>
        <dbReference type="ARBA" id="ARBA00022759"/>
    </source>
</evidence>
<evidence type="ECO:0000256" key="7">
    <source>
        <dbReference type="ARBA" id="ARBA00023016"/>
    </source>
</evidence>
<organism evidence="8 9">
    <name type="scientific">Candidatus Portnoybacteria bacterium RIFCSPHIGHO2_12_FULL_38_9</name>
    <dbReference type="NCBI Taxonomy" id="1801997"/>
    <lineage>
        <taxon>Bacteria</taxon>
        <taxon>Candidatus Portnoyibacteriota</taxon>
    </lineage>
</organism>
<keyword evidence="5" id="KW-0378">Hydrolase</keyword>
<dbReference type="InterPro" id="IPR038570">
    <property type="entry name" value="HicA_sf"/>
</dbReference>
<dbReference type="Proteomes" id="UP000177061">
    <property type="component" value="Unassembled WGS sequence"/>
</dbReference>
<dbReference type="GO" id="GO:0003729">
    <property type="term" value="F:mRNA binding"/>
    <property type="evidence" value="ECO:0007669"/>
    <property type="project" value="InterPro"/>
</dbReference>
<proteinExistence type="inferred from homology"/>
<gene>
    <name evidence="8" type="ORF">A3J64_01520</name>
</gene>
<dbReference type="InterPro" id="IPR012933">
    <property type="entry name" value="HicA_mRNA_interferase"/>
</dbReference>